<dbReference type="AlphaFoldDB" id="A0A8B8EWC1"/>
<proteinExistence type="predicted"/>
<feature type="region of interest" description="Disordered" evidence="1">
    <location>
        <begin position="14"/>
        <end position="71"/>
    </location>
</feature>
<gene>
    <name evidence="3" type="primary">LOC111137209</name>
</gene>
<dbReference type="PANTHER" id="PTHR36981">
    <property type="entry name" value="ZGC:195170"/>
    <property type="match status" value="1"/>
</dbReference>
<dbReference type="Proteomes" id="UP000694844">
    <property type="component" value="Chromosome 5"/>
</dbReference>
<evidence type="ECO:0000256" key="1">
    <source>
        <dbReference type="SAM" id="MobiDB-lite"/>
    </source>
</evidence>
<reference evidence="3" key="1">
    <citation type="submission" date="2025-08" db="UniProtKB">
        <authorList>
            <consortium name="RefSeq"/>
        </authorList>
    </citation>
    <scope>IDENTIFICATION</scope>
    <source>
        <tissue evidence="3">Whole sample</tissue>
    </source>
</reference>
<dbReference type="GeneID" id="111137209"/>
<feature type="compositionally biased region" description="Polar residues" evidence="1">
    <location>
        <begin position="19"/>
        <end position="31"/>
    </location>
</feature>
<dbReference type="PANTHER" id="PTHR36981:SF1">
    <property type="entry name" value="P2X PURINORECEPTOR 7 INTRACELLULAR DOMAIN-CONTAINING PROTEIN"/>
    <property type="match status" value="1"/>
</dbReference>
<evidence type="ECO:0000313" key="2">
    <source>
        <dbReference type="Proteomes" id="UP000694844"/>
    </source>
</evidence>
<name>A0A8B8EWC1_CRAVI</name>
<evidence type="ECO:0000313" key="3">
    <source>
        <dbReference type="RefSeq" id="XP_022344271.1"/>
    </source>
</evidence>
<dbReference type="KEGG" id="cvn:111137209"/>
<accession>A0A8B8EWC1</accession>
<keyword evidence="2" id="KW-1185">Reference proteome</keyword>
<sequence length="148" mass="16778">MAFVVNMNRLESDLDSNDDISVNMSDLSSVEENSDGEDVELGTIPYQFEPEADSDEEPHHQNNPDLDDDGRIGNNNWCSCDHCPPMPTVRVSICCKKIPNVLHIMEENLQPSSILKHSSFNAVCLNPHVLRNAYYTNRQQYQDLPETN</sequence>
<protein>
    <submittedName>
        <fullName evidence="3">Uncharacterized protein LOC111137209</fullName>
    </submittedName>
</protein>
<dbReference type="OrthoDB" id="9907364at2759"/>
<organism evidence="2 3">
    <name type="scientific">Crassostrea virginica</name>
    <name type="common">Eastern oyster</name>
    <dbReference type="NCBI Taxonomy" id="6565"/>
    <lineage>
        <taxon>Eukaryota</taxon>
        <taxon>Metazoa</taxon>
        <taxon>Spiralia</taxon>
        <taxon>Lophotrochozoa</taxon>
        <taxon>Mollusca</taxon>
        <taxon>Bivalvia</taxon>
        <taxon>Autobranchia</taxon>
        <taxon>Pteriomorphia</taxon>
        <taxon>Ostreida</taxon>
        <taxon>Ostreoidea</taxon>
        <taxon>Ostreidae</taxon>
        <taxon>Crassostrea</taxon>
    </lineage>
</organism>
<dbReference type="RefSeq" id="XP_022344271.1">
    <property type="nucleotide sequence ID" value="XM_022488563.1"/>
</dbReference>